<accession>G3B1K6</accession>
<dbReference type="eggNOG" id="KOG1432">
    <property type="taxonomic scope" value="Eukaryota"/>
</dbReference>
<evidence type="ECO:0000313" key="4">
    <source>
        <dbReference type="EMBL" id="EGV64467.1"/>
    </source>
</evidence>
<sequence>MNLLRYVYMSFGLSKRFLRAVVYTIGFFATASALLFFANQHNYIDINRYIPYYLTPTFFQPSSDLYIIDISVKKCLKFNGNNPLCGVPGSAEGANGDLGVLGGWNRVDKDLTLGSSFLHKQFFSYKILKHDAFQNGQLDESLSNLVITDIAVYNPEVDGKIPGNNMKLPQKILEEFRKSDVYDDEDQIHYENHGVKGELSKEDSYKHKASLGNKVVQDQIDQKEKEALGKEDETAIKDKQKDKQKEKDTQKQKQKQKTNEESEKQKAKKETKPKSEPKVKLESRKVEERISDLNIHYEIPTQEQLDKSGWKHKSNGIWCKFEYYSTTKAITGIDILFGKDAVEPRPNWNIIKDAPVSGINPSKGREPYLTFRRGAKVDYKSSKYQKPLKIDKQGKFKILQVADLHFSTGVGKCRDPAPDSTAKGCEADPRTLKFLEKVLDIETPDLVVLTGDQIFGDEAPDSESALFKAVYPFITRQIPFAATLGNHDDEGSIPRNEMMSLISNLPYSLAANGPEEVSGIGNYVISVQGSSPKSSALLLYLLDTHKYSQNPKVNPGYDWIKDSQLMFAEREYSSFKTQIESFPNYHMSMAFFHIPLPEYRNLDQAHIGEKREGITAPKYNTHARTKLGELGVKAISVGHDHCNDYCLLDNENSKELNSNKMWLCYGGGSGEGGYGGYGGYIRRLRSFEFDTTKGEITTWKRLESDPETKVDKQVIVSLGEVVNFKG</sequence>
<dbReference type="InterPro" id="IPR004843">
    <property type="entry name" value="Calcineurin-like_PHP"/>
</dbReference>
<evidence type="ECO:0000313" key="5">
    <source>
        <dbReference type="Proteomes" id="UP000000707"/>
    </source>
</evidence>
<evidence type="ECO:0000256" key="2">
    <source>
        <dbReference type="SAM" id="Phobius"/>
    </source>
</evidence>
<protein>
    <submittedName>
        <fullName evidence="4">Metallo-dependent phosphatase</fullName>
    </submittedName>
</protein>
<dbReference type="Proteomes" id="UP000000707">
    <property type="component" value="Unassembled WGS sequence"/>
</dbReference>
<proteinExistence type="predicted"/>
<dbReference type="STRING" id="590646.G3B1K6"/>
<dbReference type="AlphaFoldDB" id="G3B1K6"/>
<gene>
    <name evidence="4" type="ORF">CANTEDRAFT_119946</name>
</gene>
<reference evidence="4 5" key="1">
    <citation type="journal article" date="2011" name="Proc. Natl. Acad. Sci. U.S.A.">
        <title>Comparative genomics of xylose-fermenting fungi for enhanced biofuel production.</title>
        <authorList>
            <person name="Wohlbach D.J."/>
            <person name="Kuo A."/>
            <person name="Sato T.K."/>
            <person name="Potts K.M."/>
            <person name="Salamov A.A."/>
            <person name="LaButti K.M."/>
            <person name="Sun H."/>
            <person name="Clum A."/>
            <person name="Pangilinan J.L."/>
            <person name="Lindquist E.A."/>
            <person name="Lucas S."/>
            <person name="Lapidus A."/>
            <person name="Jin M."/>
            <person name="Gunawan C."/>
            <person name="Balan V."/>
            <person name="Dale B.E."/>
            <person name="Jeffries T.W."/>
            <person name="Zinkel R."/>
            <person name="Barry K.W."/>
            <person name="Grigoriev I.V."/>
            <person name="Gasch A.P."/>
        </authorList>
    </citation>
    <scope>NUCLEOTIDE SEQUENCE [LARGE SCALE GENOMIC DNA]</scope>
    <source>
        <strain evidence="5">ATCC 10573 / BCRC 21748 / CBS 615 / JCM 9827 / NBRC 10315 / NRRL Y-1498 / VKM Y-70</strain>
    </source>
</reference>
<organism evidence="5">
    <name type="scientific">Candida tenuis (strain ATCC 10573 / BCRC 21748 / CBS 615 / JCM 9827 / NBRC 10315 / NRRL Y-1498 / VKM Y-70)</name>
    <name type="common">Yeast</name>
    <name type="synonym">Yamadazyma tenuis</name>
    <dbReference type="NCBI Taxonomy" id="590646"/>
    <lineage>
        <taxon>Eukaryota</taxon>
        <taxon>Fungi</taxon>
        <taxon>Dikarya</taxon>
        <taxon>Ascomycota</taxon>
        <taxon>Saccharomycotina</taxon>
        <taxon>Pichiomycetes</taxon>
        <taxon>Debaryomycetaceae</taxon>
        <taxon>Yamadazyma</taxon>
    </lineage>
</organism>
<keyword evidence="2" id="KW-0812">Transmembrane</keyword>
<name>G3B1K6_CANTC</name>
<dbReference type="EMBL" id="GL996515">
    <property type="protein sequence ID" value="EGV64467.1"/>
    <property type="molecule type" value="Genomic_DNA"/>
</dbReference>
<evidence type="ECO:0000259" key="3">
    <source>
        <dbReference type="Pfam" id="PF00149"/>
    </source>
</evidence>
<dbReference type="Pfam" id="PF00149">
    <property type="entry name" value="Metallophos"/>
    <property type="match status" value="1"/>
</dbReference>
<dbReference type="SUPFAM" id="SSF56300">
    <property type="entry name" value="Metallo-dependent phosphatases"/>
    <property type="match status" value="1"/>
</dbReference>
<dbReference type="GO" id="GO:0004721">
    <property type="term" value="F:phosphoprotein phosphatase activity"/>
    <property type="evidence" value="ECO:0007669"/>
    <property type="project" value="TreeGrafter"/>
</dbReference>
<feature type="region of interest" description="Disordered" evidence="1">
    <location>
        <begin position="225"/>
        <end position="284"/>
    </location>
</feature>
<dbReference type="PANTHER" id="PTHR32440:SF0">
    <property type="entry name" value="PHOSPHATASE DCR2-RELATED"/>
    <property type="match status" value="1"/>
</dbReference>
<keyword evidence="2" id="KW-1133">Transmembrane helix</keyword>
<dbReference type="Gene3D" id="3.60.21.10">
    <property type="match status" value="1"/>
</dbReference>
<dbReference type="OrthoDB" id="783096at2759"/>
<dbReference type="GO" id="GO:0005737">
    <property type="term" value="C:cytoplasm"/>
    <property type="evidence" value="ECO:0007669"/>
    <property type="project" value="TreeGrafter"/>
</dbReference>
<dbReference type="PANTHER" id="PTHR32440">
    <property type="entry name" value="PHOSPHATASE DCR2-RELATED-RELATED"/>
    <property type="match status" value="1"/>
</dbReference>
<dbReference type="HOGENOM" id="CLU_019692_4_2_1"/>
<feature type="transmembrane region" description="Helical" evidence="2">
    <location>
        <begin position="20"/>
        <end position="38"/>
    </location>
</feature>
<feature type="domain" description="Calcineurin-like phosphoesterase" evidence="3">
    <location>
        <begin position="396"/>
        <end position="642"/>
    </location>
</feature>
<dbReference type="InterPro" id="IPR029052">
    <property type="entry name" value="Metallo-depent_PP-like"/>
</dbReference>
<keyword evidence="5" id="KW-1185">Reference proteome</keyword>
<keyword evidence="2" id="KW-0472">Membrane</keyword>
<dbReference type="CDD" id="cd07383">
    <property type="entry name" value="MPP_Dcr2"/>
    <property type="match status" value="1"/>
</dbReference>
<evidence type="ECO:0000256" key="1">
    <source>
        <dbReference type="SAM" id="MobiDB-lite"/>
    </source>
</evidence>